<evidence type="ECO:0000313" key="6">
    <source>
        <dbReference type="Proteomes" id="UP000225045"/>
    </source>
</evidence>
<evidence type="ECO:0000256" key="2">
    <source>
        <dbReference type="ARBA" id="ARBA00022763"/>
    </source>
</evidence>
<evidence type="ECO:0000256" key="3">
    <source>
        <dbReference type="ARBA" id="ARBA00023204"/>
    </source>
</evidence>
<comment type="similarity">
    <text evidence="1">Belongs to the RAD52 family.</text>
</comment>
<dbReference type="Gene3D" id="3.30.390.80">
    <property type="entry name" value="DNA repair protein Rad52/59/22"/>
    <property type="match status" value="1"/>
</dbReference>
<dbReference type="GO" id="GO:0006310">
    <property type="term" value="P:DNA recombination"/>
    <property type="evidence" value="ECO:0007669"/>
    <property type="project" value="UniProtKB-ARBA"/>
</dbReference>
<evidence type="ECO:0000313" key="5">
    <source>
        <dbReference type="EMBL" id="ALY10847.1"/>
    </source>
</evidence>
<dbReference type="InterPro" id="IPR042525">
    <property type="entry name" value="Rad52_Rad59_Rad22_sf"/>
</dbReference>
<reference evidence="5 6" key="1">
    <citation type="submission" date="2015-11" db="EMBL/GenBank/DDBJ databases">
        <authorList>
            <person name="Menninger J.E."/>
            <person name="Lamey M.E."/>
            <person name="Lindemann J.M."/>
            <person name="Martynyuk T."/>
            <person name="Mele F.E."/>
            <person name="Nabua C.T."/>
            <person name="Napoli C.K."/>
            <person name="Santiago L.M."/>
            <person name="Sweetman A.T."/>
            <person name="Weinstein J.L."/>
            <person name="Barrett N.A."/>
            <person name="Buerkert T.R."/>
            <person name="Cautela J.A."/>
            <person name="Egan M.S."/>
            <person name="Erb J.E."/>
            <person name="Garrigan K.E."/>
            <person name="Hagan D.J."/>
            <person name="Hartwell M.C."/>
            <person name="Hyduchak K.M."/>
            <person name="Jacob A.E."/>
            <person name="DeNigris D.M."/>
            <person name="London S.C."/>
            <person name="King-Smith C."/>
            <person name="Lee-Soety J.Y."/>
            <person name="Bradley K.W."/>
            <person name="Asai D.J."/>
            <person name="Bowman C.A."/>
            <person name="Russell D.A."/>
            <person name="Pope W.H."/>
            <person name="Jacobs-Sera D."/>
            <person name="Hendrix R.W."/>
            <person name="Hatfull G.F."/>
        </authorList>
    </citation>
    <scope>NUCLEOTIDE SEQUENCE [LARGE SCALE GENOMIC DNA]</scope>
</reference>
<evidence type="ECO:0000256" key="4">
    <source>
        <dbReference type="SAM" id="MobiDB-lite"/>
    </source>
</evidence>
<dbReference type="Proteomes" id="UP000225045">
    <property type="component" value="Segment"/>
</dbReference>
<dbReference type="SUPFAM" id="SSF54768">
    <property type="entry name" value="dsRNA-binding domain-like"/>
    <property type="match status" value="1"/>
</dbReference>
<evidence type="ECO:0000256" key="1">
    <source>
        <dbReference type="ARBA" id="ARBA00006638"/>
    </source>
</evidence>
<protein>
    <submittedName>
        <fullName evidence="5">DNA recombinase</fullName>
    </submittedName>
</protein>
<gene>
    <name evidence="5" type="primary">63</name>
    <name evidence="5" type="ORF">WILDE_63</name>
</gene>
<dbReference type="EMBL" id="KU160673">
    <property type="protein sequence ID" value="ALY10847.1"/>
    <property type="molecule type" value="Genomic_DNA"/>
</dbReference>
<dbReference type="GO" id="GO:0006302">
    <property type="term" value="P:double-strand break repair"/>
    <property type="evidence" value="ECO:0007669"/>
    <property type="project" value="UniProtKB-ARBA"/>
</dbReference>
<feature type="region of interest" description="Disordered" evidence="4">
    <location>
        <begin position="225"/>
        <end position="268"/>
    </location>
</feature>
<accession>A0A0U4IQU2</accession>
<sequence>MTFTPMPPPHFNYDEVRPLTESQLKTLMANLQQSRVATKKSMSYLEAWDVKAMLNRVFGFGGWSLQIIDQQLVYREQVPQSSNKDKMNWSIAFSTTSRLIIPQLAAFYDEVAVGFNAQPVLGEAMDMALKSSASDALKRCAIQLGTQFGLSLYDNGSTNDVVRWIVAPGQEWRNGSRFDAEAVKKMQAVVEGQHPQAAHGVERHPGVTDEQHAVNQGLLNSALSARAAKDAEQDPAGQGYQQHVADPFPGQATVDGQPVGPLSGETDN</sequence>
<organism evidence="5 6">
    <name type="scientific">Arthrobacter phage Wilde</name>
    <dbReference type="NCBI Taxonomy" id="1772323"/>
    <lineage>
        <taxon>Viruses</taxon>
        <taxon>Duplodnaviria</taxon>
        <taxon>Heunggongvirae</taxon>
        <taxon>Uroviricota</taxon>
        <taxon>Caudoviricetes</taxon>
        <taxon>Tankvirus</taxon>
        <taxon>Tankvirus tank</taxon>
    </lineage>
</organism>
<keyword evidence="2" id="KW-0227">DNA damage</keyword>
<dbReference type="InterPro" id="IPR041247">
    <property type="entry name" value="Rad52_fam"/>
</dbReference>
<dbReference type="Pfam" id="PF04098">
    <property type="entry name" value="Rad52_Rad22"/>
    <property type="match status" value="1"/>
</dbReference>
<proteinExistence type="inferred from homology"/>
<name>A0A0U4IQU2_9CAUD</name>
<keyword evidence="3" id="KW-0234">DNA repair</keyword>